<gene>
    <name evidence="2" type="ORF">MMYC01_206135</name>
</gene>
<protein>
    <submittedName>
        <fullName evidence="2">Promethin-A</fullName>
    </submittedName>
</protein>
<keyword evidence="1" id="KW-0812">Transmembrane</keyword>
<organism evidence="2 3">
    <name type="scientific">Madurella mycetomatis</name>
    <dbReference type="NCBI Taxonomy" id="100816"/>
    <lineage>
        <taxon>Eukaryota</taxon>
        <taxon>Fungi</taxon>
        <taxon>Dikarya</taxon>
        <taxon>Ascomycota</taxon>
        <taxon>Pezizomycotina</taxon>
        <taxon>Sordariomycetes</taxon>
        <taxon>Sordariomycetidae</taxon>
        <taxon>Sordariales</taxon>
        <taxon>Sordariales incertae sedis</taxon>
        <taxon>Madurella</taxon>
    </lineage>
</organism>
<keyword evidence="3" id="KW-1185">Reference proteome</keyword>
<dbReference type="Pfam" id="PF16015">
    <property type="entry name" value="Promethin"/>
    <property type="match status" value="1"/>
</dbReference>
<evidence type="ECO:0000313" key="2">
    <source>
        <dbReference type="EMBL" id="KXX77614.1"/>
    </source>
</evidence>
<keyword evidence="1" id="KW-1133">Transmembrane helix</keyword>
<dbReference type="OrthoDB" id="3928876at2759"/>
<dbReference type="Proteomes" id="UP000078237">
    <property type="component" value="Unassembled WGS sequence"/>
</dbReference>
<name>A0A175W3M1_9PEZI</name>
<evidence type="ECO:0000256" key="1">
    <source>
        <dbReference type="SAM" id="Phobius"/>
    </source>
</evidence>
<dbReference type="VEuPathDB" id="FungiDB:MMYC01_206135"/>
<comment type="caution">
    <text evidence="2">The sequence shown here is derived from an EMBL/GenBank/DDBJ whole genome shotgun (WGS) entry which is preliminary data.</text>
</comment>
<reference evidence="2 3" key="1">
    <citation type="journal article" date="2016" name="Genome Announc.">
        <title>Genome Sequence of Madurella mycetomatis mm55, Isolated from a Human Mycetoma Case in Sudan.</title>
        <authorList>
            <person name="Smit S."/>
            <person name="Derks M.F."/>
            <person name="Bervoets S."/>
            <person name="Fahal A."/>
            <person name="van Leeuwen W."/>
            <person name="van Belkum A."/>
            <person name="van de Sande W.W."/>
        </authorList>
    </citation>
    <scope>NUCLEOTIDE SEQUENCE [LARGE SCALE GENOMIC DNA]</scope>
    <source>
        <strain evidence="3">mm55</strain>
    </source>
</reference>
<proteinExistence type="predicted"/>
<feature type="transmembrane region" description="Helical" evidence="1">
    <location>
        <begin position="70"/>
        <end position="90"/>
    </location>
</feature>
<dbReference type="STRING" id="100816.A0A175W3M1"/>
<feature type="transmembrane region" description="Helical" evidence="1">
    <location>
        <begin position="96"/>
        <end position="117"/>
    </location>
</feature>
<evidence type="ECO:0000313" key="3">
    <source>
        <dbReference type="Proteomes" id="UP000078237"/>
    </source>
</evidence>
<feature type="transmembrane region" description="Helical" evidence="1">
    <location>
        <begin position="43"/>
        <end position="63"/>
    </location>
</feature>
<accession>A0A175W3M1</accession>
<dbReference type="AlphaFoldDB" id="A0A175W3M1"/>
<keyword evidence="1" id="KW-0472">Membrane</keyword>
<dbReference type="EMBL" id="LCTW02000152">
    <property type="protein sequence ID" value="KXX77614.1"/>
    <property type="molecule type" value="Genomic_DNA"/>
</dbReference>
<sequence length="181" mass="19427">MAVSEVAAGLLGFTQRQIDRVVPAESRQRVYTQTSDFASERPLFFAFLLSLLTFSLIPILLFLSFTGSTALVAASAAVVFTMFWAGVALAVLIPTLFITCGIAICVWAWAVTSFMAARWAFRVLQSIAGSAGGPASLSPTFPSPSSWTKILSDDETRYADEKKGQSLAHKPGFGYESVLGT</sequence>